<evidence type="ECO:0000256" key="1">
    <source>
        <dbReference type="SAM" id="MobiDB-lite"/>
    </source>
</evidence>
<evidence type="ECO:0000313" key="3">
    <source>
        <dbReference type="Proteomes" id="UP001283361"/>
    </source>
</evidence>
<evidence type="ECO:0000313" key="2">
    <source>
        <dbReference type="EMBL" id="KAK3739974.1"/>
    </source>
</evidence>
<gene>
    <name evidence="2" type="ORF">RRG08_005246</name>
</gene>
<organism evidence="2 3">
    <name type="scientific">Elysia crispata</name>
    <name type="common">lettuce slug</name>
    <dbReference type="NCBI Taxonomy" id="231223"/>
    <lineage>
        <taxon>Eukaryota</taxon>
        <taxon>Metazoa</taxon>
        <taxon>Spiralia</taxon>
        <taxon>Lophotrochozoa</taxon>
        <taxon>Mollusca</taxon>
        <taxon>Gastropoda</taxon>
        <taxon>Heterobranchia</taxon>
        <taxon>Euthyneura</taxon>
        <taxon>Panpulmonata</taxon>
        <taxon>Sacoglossa</taxon>
        <taxon>Placobranchoidea</taxon>
        <taxon>Plakobranchidae</taxon>
        <taxon>Elysia</taxon>
    </lineage>
</organism>
<dbReference type="Proteomes" id="UP001283361">
    <property type="component" value="Unassembled WGS sequence"/>
</dbReference>
<dbReference type="AlphaFoldDB" id="A0AAE0YBK9"/>
<dbReference type="CDD" id="cd09272">
    <property type="entry name" value="RNase_HI_RT_Ty1"/>
    <property type="match status" value="1"/>
</dbReference>
<sequence length="342" mass="39389">MAHLPVPLPYGSMVHFPVRTQATIQDQQQGTDMTLVLHVTTVASQATCPGTVNSKKECGVVFRSECVSENKKREEIPPTDQSTINTRYPRREKKPPPHLSDYEVYQFEDKIMNSVDFCYTFSGFPQSYKEAIESNESKHWQKAMEEEMASLKENDTYTLTPLPSVQEVMYLSHLVKSIGVTYDQLPIIYEDNQGTLALANNPTKHQRSKHIDVRYHFDLRSSTHASYREDHERSTRSFTVCWTFKGELGPLTGVVGCDLKHHGKLLHETRRRPWTTSRHRRNCVVTRCSSLLEHSACSSRGDRMATFGVPLHRTRCLRSKLREQRRWPTFPVTCEVSEELNT</sequence>
<protein>
    <submittedName>
        <fullName evidence="2">Uncharacterized protein</fullName>
    </submittedName>
</protein>
<feature type="region of interest" description="Disordered" evidence="1">
    <location>
        <begin position="69"/>
        <end position="97"/>
    </location>
</feature>
<name>A0AAE0YBK9_9GAST</name>
<dbReference type="EMBL" id="JAWDGP010006494">
    <property type="protein sequence ID" value="KAK3739974.1"/>
    <property type="molecule type" value="Genomic_DNA"/>
</dbReference>
<reference evidence="2" key="1">
    <citation type="journal article" date="2023" name="G3 (Bethesda)">
        <title>A reference genome for the long-term kleptoplast-retaining sea slug Elysia crispata morphotype clarki.</title>
        <authorList>
            <person name="Eastman K.E."/>
            <person name="Pendleton A.L."/>
            <person name="Shaikh M.A."/>
            <person name="Suttiyut T."/>
            <person name="Ogas R."/>
            <person name="Tomko P."/>
            <person name="Gavelis G."/>
            <person name="Widhalm J.R."/>
            <person name="Wisecaver J.H."/>
        </authorList>
    </citation>
    <scope>NUCLEOTIDE SEQUENCE</scope>
    <source>
        <strain evidence="2">ECLA1</strain>
    </source>
</reference>
<accession>A0AAE0YBK9</accession>
<comment type="caution">
    <text evidence="2">The sequence shown here is derived from an EMBL/GenBank/DDBJ whole genome shotgun (WGS) entry which is preliminary data.</text>
</comment>
<keyword evidence="3" id="KW-1185">Reference proteome</keyword>
<proteinExistence type="predicted"/>